<name>X0Y624_9ZZZZ</name>
<dbReference type="SMART" id="SM01360">
    <property type="entry name" value="A2M"/>
    <property type="match status" value="1"/>
</dbReference>
<feature type="non-terminal residue" evidence="2">
    <location>
        <position position="178"/>
    </location>
</feature>
<organism evidence="2">
    <name type="scientific">marine sediment metagenome</name>
    <dbReference type="NCBI Taxonomy" id="412755"/>
    <lineage>
        <taxon>unclassified sequences</taxon>
        <taxon>metagenomes</taxon>
        <taxon>ecological metagenomes</taxon>
    </lineage>
</organism>
<comment type="caution">
    <text evidence="2">The sequence shown here is derived from an EMBL/GenBank/DDBJ whole genome shotgun (WGS) entry which is preliminary data.</text>
</comment>
<dbReference type="Gene3D" id="2.60.40.10">
    <property type="entry name" value="Immunoglobulins"/>
    <property type="match status" value="1"/>
</dbReference>
<dbReference type="Pfam" id="PF00207">
    <property type="entry name" value="A2M"/>
    <property type="match status" value="1"/>
</dbReference>
<proteinExistence type="predicted"/>
<dbReference type="PANTHER" id="PTHR40094:SF1">
    <property type="entry name" value="UBIQUITIN DOMAIN-CONTAINING PROTEIN"/>
    <property type="match status" value="1"/>
</dbReference>
<evidence type="ECO:0000259" key="1">
    <source>
        <dbReference type="SMART" id="SM01360"/>
    </source>
</evidence>
<feature type="non-terminal residue" evidence="2">
    <location>
        <position position="1"/>
    </location>
</feature>
<dbReference type="EMBL" id="BARS01056404">
    <property type="protein sequence ID" value="GAG42747.1"/>
    <property type="molecule type" value="Genomic_DNA"/>
</dbReference>
<protein>
    <recommendedName>
        <fullName evidence="1">Alpha-2-macroglobulin domain-containing protein</fullName>
    </recommendedName>
</protein>
<gene>
    <name evidence="2" type="ORF">S01H1_83078</name>
</gene>
<feature type="domain" description="Alpha-2-macroglobulin" evidence="1">
    <location>
        <begin position="1"/>
        <end position="63"/>
    </location>
</feature>
<evidence type="ECO:0000313" key="2">
    <source>
        <dbReference type="EMBL" id="GAG42747.1"/>
    </source>
</evidence>
<dbReference type="InterPro" id="IPR051802">
    <property type="entry name" value="YfhM-like"/>
</dbReference>
<dbReference type="InterPro" id="IPR013783">
    <property type="entry name" value="Ig-like_fold"/>
</dbReference>
<sequence length="178" mass="19302">FKVMVTALTKDSLFGSGEEKLTVKKPLLLKSALPGFARIGDSFEAGVVVYNYTGEEGEVELLAQAEGISLKGGKERKVFLRDGESREVRFLFEANKIGEAKFFFKAIMGEYSDGIALNLAVDLPRQTEAVALFGDSLKDEEEEILIPEDIYPDIGGVSVAISSSLLSSLKSPFASLLN</sequence>
<dbReference type="GO" id="GO:0004866">
    <property type="term" value="F:endopeptidase inhibitor activity"/>
    <property type="evidence" value="ECO:0007669"/>
    <property type="project" value="InterPro"/>
</dbReference>
<accession>X0Y624</accession>
<dbReference type="AlphaFoldDB" id="X0Y624"/>
<dbReference type="PANTHER" id="PTHR40094">
    <property type="entry name" value="ALPHA-2-MACROGLOBULIN HOMOLOG"/>
    <property type="match status" value="1"/>
</dbReference>
<reference evidence="2" key="1">
    <citation type="journal article" date="2014" name="Front. Microbiol.">
        <title>High frequency of phylogenetically diverse reductive dehalogenase-homologous genes in deep subseafloor sedimentary metagenomes.</title>
        <authorList>
            <person name="Kawai M."/>
            <person name="Futagami T."/>
            <person name="Toyoda A."/>
            <person name="Takaki Y."/>
            <person name="Nishi S."/>
            <person name="Hori S."/>
            <person name="Arai W."/>
            <person name="Tsubouchi T."/>
            <person name="Morono Y."/>
            <person name="Uchiyama I."/>
            <person name="Ito T."/>
            <person name="Fujiyama A."/>
            <person name="Inagaki F."/>
            <person name="Takami H."/>
        </authorList>
    </citation>
    <scope>NUCLEOTIDE SEQUENCE</scope>
    <source>
        <strain evidence="2">Expedition CK06-06</strain>
    </source>
</reference>
<dbReference type="InterPro" id="IPR001599">
    <property type="entry name" value="Macroglobln_a2"/>
</dbReference>